<protein>
    <submittedName>
        <fullName evidence="2">HNH endonuclease</fullName>
    </submittedName>
</protein>
<keyword evidence="2" id="KW-0540">Nuclease</keyword>
<accession>A0ABS9BIY7</accession>
<gene>
    <name evidence="2" type="ORF">L0U88_10645</name>
</gene>
<dbReference type="RefSeq" id="WP_234866033.1">
    <property type="nucleotide sequence ID" value="NZ_JAKEVY010000002.1"/>
</dbReference>
<name>A0ABS9BIY7_9BACT</name>
<proteinExistence type="predicted"/>
<keyword evidence="3" id="KW-1185">Reference proteome</keyword>
<comment type="caution">
    <text evidence="2">The sequence shown here is derived from an EMBL/GenBank/DDBJ whole genome shotgun (WGS) entry which is preliminary data.</text>
</comment>
<sequence length="209" mass="24334">MATCYTCHALLNRKNQSWEHIIPSALGGSTKSRRILCKACNEKAGSTIDQALVAYCRNQLDKFGIQPDRINSSQDWKPQSFTSEMVMLAVHKILANFYFWKWKPASRILHYDSIQKYFRVVPRFYPELPIHLIYLEAREHTGWMTGYIELFGEIGFIVKFETAFAGKNTAALFLQEPVHKKEYVTTAEDRTQLIEFVRKQLQANESDFR</sequence>
<dbReference type="Proteomes" id="UP001200145">
    <property type="component" value="Unassembled WGS sequence"/>
</dbReference>
<keyword evidence="2" id="KW-0255">Endonuclease</keyword>
<organism evidence="2 3">
    <name type="scientific">Flavihumibacter fluminis</name>
    <dbReference type="NCBI Taxonomy" id="2909236"/>
    <lineage>
        <taxon>Bacteria</taxon>
        <taxon>Pseudomonadati</taxon>
        <taxon>Bacteroidota</taxon>
        <taxon>Chitinophagia</taxon>
        <taxon>Chitinophagales</taxon>
        <taxon>Chitinophagaceae</taxon>
        <taxon>Flavihumibacter</taxon>
    </lineage>
</organism>
<evidence type="ECO:0000313" key="3">
    <source>
        <dbReference type="Proteomes" id="UP001200145"/>
    </source>
</evidence>
<keyword evidence="2" id="KW-0378">Hydrolase</keyword>
<reference evidence="2 3" key="1">
    <citation type="submission" date="2022-01" db="EMBL/GenBank/DDBJ databases">
        <title>Flavihumibacter sp. nov., isolated from sediment of a river.</title>
        <authorList>
            <person name="Liu H."/>
        </authorList>
    </citation>
    <scope>NUCLEOTIDE SEQUENCE [LARGE SCALE GENOMIC DNA]</scope>
    <source>
        <strain evidence="2 3">RY-1</strain>
    </source>
</reference>
<dbReference type="Pfam" id="PF14279">
    <property type="entry name" value="HNH_5"/>
    <property type="match status" value="1"/>
</dbReference>
<evidence type="ECO:0000259" key="1">
    <source>
        <dbReference type="Pfam" id="PF14279"/>
    </source>
</evidence>
<feature type="domain" description="HNH endonuclease 5" evidence="1">
    <location>
        <begin position="4"/>
        <end position="53"/>
    </location>
</feature>
<dbReference type="InterPro" id="IPR029471">
    <property type="entry name" value="HNH_5"/>
</dbReference>
<evidence type="ECO:0000313" key="2">
    <source>
        <dbReference type="EMBL" id="MCF1715083.1"/>
    </source>
</evidence>
<dbReference type="EMBL" id="JAKEVY010000002">
    <property type="protein sequence ID" value="MCF1715083.1"/>
    <property type="molecule type" value="Genomic_DNA"/>
</dbReference>
<dbReference type="GO" id="GO:0004519">
    <property type="term" value="F:endonuclease activity"/>
    <property type="evidence" value="ECO:0007669"/>
    <property type="project" value="UniProtKB-KW"/>
</dbReference>